<dbReference type="InterPro" id="IPR001525">
    <property type="entry name" value="C5_MeTfrase"/>
</dbReference>
<evidence type="ECO:0000256" key="2">
    <source>
        <dbReference type="ARBA" id="ARBA00022679"/>
    </source>
</evidence>
<keyword evidence="3 5" id="KW-0949">S-adenosyl-L-methionine</keyword>
<evidence type="ECO:0000256" key="5">
    <source>
        <dbReference type="PROSITE-ProRule" id="PRU01016"/>
    </source>
</evidence>
<dbReference type="Pfam" id="PF00145">
    <property type="entry name" value="DNA_methylase"/>
    <property type="match status" value="1"/>
</dbReference>
<evidence type="ECO:0000313" key="8">
    <source>
        <dbReference type="EMBL" id="ADQ20501.1"/>
    </source>
</evidence>
<dbReference type="GO" id="GO:0003886">
    <property type="term" value="F:DNA (cytosine-5-)-methyltransferase activity"/>
    <property type="evidence" value="ECO:0007669"/>
    <property type="project" value="UniProtKB-EC"/>
</dbReference>
<evidence type="ECO:0000256" key="3">
    <source>
        <dbReference type="ARBA" id="ARBA00022691"/>
    </source>
</evidence>
<accession>E5LGB3</accession>
<keyword evidence="2 5" id="KW-0808">Transferase</keyword>
<dbReference type="CDD" id="cd00315">
    <property type="entry name" value="Cyt_C5_DNA_methylase"/>
    <property type="match status" value="1"/>
</dbReference>
<dbReference type="PROSITE" id="PS00094">
    <property type="entry name" value="C5_MTASE_1"/>
    <property type="match status" value="1"/>
</dbReference>
<dbReference type="PANTHER" id="PTHR10629:SF52">
    <property type="entry name" value="DNA (CYTOSINE-5)-METHYLTRANSFERASE 1"/>
    <property type="match status" value="1"/>
</dbReference>
<dbReference type="Gene3D" id="3.90.120.10">
    <property type="entry name" value="DNA Methylase, subunit A, domain 2"/>
    <property type="match status" value="1"/>
</dbReference>
<dbReference type="GO" id="GO:0009307">
    <property type="term" value="P:DNA restriction-modification system"/>
    <property type="evidence" value="ECO:0007669"/>
    <property type="project" value="UniProtKB-KW"/>
</dbReference>
<protein>
    <recommendedName>
        <fullName evidence="7">Cytosine-specific methyltransferase</fullName>
        <ecNumber evidence="7">2.1.1.37</ecNumber>
    </recommendedName>
</protein>
<dbReference type="REBASE" id="4835">
    <property type="entry name" value="M2.BfuAI"/>
</dbReference>
<keyword evidence="1 5" id="KW-0489">Methyltransferase</keyword>
<evidence type="ECO:0000256" key="6">
    <source>
        <dbReference type="RuleBase" id="RU000416"/>
    </source>
</evidence>
<evidence type="ECO:0000256" key="7">
    <source>
        <dbReference type="RuleBase" id="RU000417"/>
    </source>
</evidence>
<dbReference type="Gene3D" id="3.40.50.150">
    <property type="entry name" value="Vaccinia Virus protein VP39"/>
    <property type="match status" value="1"/>
</dbReference>
<gene>
    <name evidence="8" type="primary">bfuAIM2</name>
</gene>
<dbReference type="InterPro" id="IPR018117">
    <property type="entry name" value="C5_DNA_meth_AS"/>
</dbReference>
<dbReference type="PANTHER" id="PTHR10629">
    <property type="entry name" value="CYTOSINE-SPECIFIC METHYLTRANSFERASE"/>
    <property type="match status" value="1"/>
</dbReference>
<dbReference type="AlphaFoldDB" id="E5LGB3"/>
<dbReference type="GO" id="GO:0032259">
    <property type="term" value="P:methylation"/>
    <property type="evidence" value="ECO:0007669"/>
    <property type="project" value="UniProtKB-KW"/>
</dbReference>
<dbReference type="SUPFAM" id="SSF53335">
    <property type="entry name" value="S-adenosyl-L-methionine-dependent methyltransferases"/>
    <property type="match status" value="1"/>
</dbReference>
<comment type="similarity">
    <text evidence="5 6">Belongs to the class I-like SAM-binding methyltransferase superfamily. C5-methyltransferase family.</text>
</comment>
<evidence type="ECO:0000256" key="1">
    <source>
        <dbReference type="ARBA" id="ARBA00022603"/>
    </source>
</evidence>
<dbReference type="InterPro" id="IPR029063">
    <property type="entry name" value="SAM-dependent_MTases_sf"/>
</dbReference>
<organism evidence="8">
    <name type="scientific">Lysinibacillus fusiformis</name>
    <dbReference type="NCBI Taxonomy" id="28031"/>
    <lineage>
        <taxon>Bacteria</taxon>
        <taxon>Bacillati</taxon>
        <taxon>Bacillota</taxon>
        <taxon>Bacilli</taxon>
        <taxon>Bacillales</taxon>
        <taxon>Bacillaceae</taxon>
        <taxon>Lysinibacillus</taxon>
    </lineage>
</organism>
<dbReference type="EMBL" id="HQ446233">
    <property type="protein sequence ID" value="ADQ20501.1"/>
    <property type="molecule type" value="Genomic_DNA"/>
</dbReference>
<dbReference type="InterPro" id="IPR050390">
    <property type="entry name" value="C5-Methyltransferase"/>
</dbReference>
<dbReference type="PROSITE" id="PS51679">
    <property type="entry name" value="SAM_MT_C5"/>
    <property type="match status" value="1"/>
</dbReference>
<dbReference type="RefSeq" id="WP_205445371.1">
    <property type="nucleotide sequence ID" value="NZ_CP070490.1"/>
</dbReference>
<comment type="catalytic activity">
    <reaction evidence="7">
        <text>a 2'-deoxycytidine in DNA + S-adenosyl-L-methionine = a 5-methyl-2'-deoxycytidine in DNA + S-adenosyl-L-homocysteine + H(+)</text>
        <dbReference type="Rhea" id="RHEA:13681"/>
        <dbReference type="Rhea" id="RHEA-COMP:11369"/>
        <dbReference type="Rhea" id="RHEA-COMP:11370"/>
        <dbReference type="ChEBI" id="CHEBI:15378"/>
        <dbReference type="ChEBI" id="CHEBI:57856"/>
        <dbReference type="ChEBI" id="CHEBI:59789"/>
        <dbReference type="ChEBI" id="CHEBI:85452"/>
        <dbReference type="ChEBI" id="CHEBI:85454"/>
        <dbReference type="EC" id="2.1.1.37"/>
    </reaction>
</comment>
<keyword evidence="4" id="KW-0680">Restriction system</keyword>
<name>E5LGB3_9BACI</name>
<feature type="active site" evidence="5">
    <location>
        <position position="78"/>
    </location>
</feature>
<dbReference type="EC" id="2.1.1.37" evidence="7"/>
<evidence type="ECO:0000256" key="4">
    <source>
        <dbReference type="ARBA" id="ARBA00022747"/>
    </source>
</evidence>
<proteinExistence type="inferred from homology"/>
<reference evidence="8" key="1">
    <citation type="submission" date="2010-10" db="EMBL/GenBank/DDBJ databases">
        <title>BfuAI restriction-modification system genes.</title>
        <authorList>
            <person name="Nkenfou C."/>
        </authorList>
    </citation>
    <scope>NUCLEOTIDE SEQUENCE</scope>
    <source>
        <strain evidence="8">1083</strain>
    </source>
</reference>
<sequence>MKVVDLFCGAGGLHLGFQEAGFEIKLAVDSNPIVAKTHEFNFPEIPFFSDDINQLTGFELFNLIEGEEIDVLIGGPPCQGFSTIGKRVSSNFERRTAEDERNKLILEYIRILNQLKPKYFVIENVKGLLTMDKGDFIKGVYKELDKTGYDYKLKLLNMADYGVPQLRERVFIIGNRLGHEVNFPLPTHSENGEDGTFSWENCWYAIQDLVEIKEDKDFNHVPLKHTEKIIERYKLIPEGGRLPENDLPPELYRKNFGNTYKRLSRFKPALTMVPGNDAFPIHPILNRSLTVREAARIQTFPDWMIFKGNRRQQGHQVGNAVPPLFSRILAEHIKKKLLKEEV</sequence>
<dbReference type="PRINTS" id="PR00105">
    <property type="entry name" value="C5METTRFRASE"/>
</dbReference>
<dbReference type="NCBIfam" id="TIGR00675">
    <property type="entry name" value="dcm"/>
    <property type="match status" value="1"/>
</dbReference>